<name>A0A7C0U656_9BACT</name>
<evidence type="ECO:0000256" key="6">
    <source>
        <dbReference type="HAMAP-Rule" id="MF_00944"/>
    </source>
</evidence>
<dbReference type="PROSITE" id="PS51710">
    <property type="entry name" value="G_OBG"/>
    <property type="match status" value="1"/>
</dbReference>
<dbReference type="InterPro" id="IPR012676">
    <property type="entry name" value="TGS-like"/>
</dbReference>
<dbReference type="Proteomes" id="UP000885690">
    <property type="component" value="Unassembled WGS sequence"/>
</dbReference>
<gene>
    <name evidence="6 9" type="primary">ychF</name>
    <name evidence="9" type="ORF">ENF32_03590</name>
</gene>
<sequence length="364" mass="39737">MGFSCGIVGLPNAGKSTVFNALTASSVPAESYPFCTIDPNVGVVPVPDGRLEVVKGKVGSPRSFPTVMEFVDIAGLVEGASKGEGLGNQFLSHIRGVDAVVQVVRCFRDPNVAHVSGNLIPPRDVDIVNIELILADLDLVERQLARAEKAFKSGDKKRGAEVEVLRRARDMLLEEVPLRKGEWKEEERRVLAPYQLLTLKPVLYVANTDEDGLEGKTPYVAMLEEKAQEDGVPSVVLCGKLEAELAQLEPEEALEFRESLGLEDSGLERLIKVGYGLLDLITFFTANEKEARAWTIKRGTKAPQAAGKVHTDMEKGFIKAEVIAFKDLAGVGSLAEARESGIIRIEGKDYVVQDGDLIYFKFRV</sequence>
<comment type="similarity">
    <text evidence="6">Belongs to the TRAFAC class OBG-HflX-like GTPase superfamily. OBG GTPase family. YchF/OLA1 subfamily.</text>
</comment>
<evidence type="ECO:0000256" key="5">
    <source>
        <dbReference type="ARBA" id="ARBA00022842"/>
    </source>
</evidence>
<dbReference type="GO" id="GO:0043023">
    <property type="term" value="F:ribosomal large subunit binding"/>
    <property type="evidence" value="ECO:0007669"/>
    <property type="project" value="UniProtKB-UniRule"/>
</dbReference>
<reference evidence="9" key="1">
    <citation type="journal article" date="2020" name="mSystems">
        <title>Genome- and Community-Level Interaction Insights into Carbon Utilization and Element Cycling Functions of Hydrothermarchaeota in Hydrothermal Sediment.</title>
        <authorList>
            <person name="Zhou Z."/>
            <person name="Liu Y."/>
            <person name="Xu W."/>
            <person name="Pan J."/>
            <person name="Luo Z.H."/>
            <person name="Li M."/>
        </authorList>
    </citation>
    <scope>NUCLEOTIDE SEQUENCE [LARGE SCALE GENOMIC DNA]</scope>
    <source>
        <strain evidence="9">HyVt-115</strain>
    </source>
</reference>
<dbReference type="InterPro" id="IPR004396">
    <property type="entry name" value="ATPase_YchF/OLA1"/>
</dbReference>
<dbReference type="Pfam" id="PF01926">
    <property type="entry name" value="MMR_HSR1"/>
    <property type="match status" value="1"/>
</dbReference>
<dbReference type="CDD" id="cd01900">
    <property type="entry name" value="YchF"/>
    <property type="match status" value="1"/>
</dbReference>
<keyword evidence="2" id="KW-0479">Metal-binding</keyword>
<protein>
    <recommendedName>
        <fullName evidence="6">Ribosome-binding ATPase YchF</fullName>
    </recommendedName>
</protein>
<dbReference type="Pfam" id="PF06071">
    <property type="entry name" value="YchF-GTPase_C"/>
    <property type="match status" value="1"/>
</dbReference>
<dbReference type="FunFam" id="3.10.20.30:FF:000001">
    <property type="entry name" value="Ribosome-binding ATPase YchF"/>
    <property type="match status" value="1"/>
</dbReference>
<dbReference type="GO" id="GO:0046872">
    <property type="term" value="F:metal ion binding"/>
    <property type="evidence" value="ECO:0007669"/>
    <property type="project" value="UniProtKB-KW"/>
</dbReference>
<dbReference type="InterPro" id="IPR004095">
    <property type="entry name" value="TGS"/>
</dbReference>
<dbReference type="InterPro" id="IPR006073">
    <property type="entry name" value="GTP-bd"/>
</dbReference>
<dbReference type="NCBIfam" id="TIGR00092">
    <property type="entry name" value="redox-regulated ATPase YchF"/>
    <property type="match status" value="1"/>
</dbReference>
<feature type="domain" description="OBG-type G" evidence="7">
    <location>
        <begin position="3"/>
        <end position="257"/>
    </location>
</feature>
<dbReference type="HAMAP" id="MF_00944">
    <property type="entry name" value="YchF_OLA1_ATPase"/>
    <property type="match status" value="1"/>
</dbReference>
<dbReference type="InterPro" id="IPR012675">
    <property type="entry name" value="Beta-grasp_dom_sf"/>
</dbReference>
<evidence type="ECO:0000256" key="2">
    <source>
        <dbReference type="ARBA" id="ARBA00022723"/>
    </source>
</evidence>
<dbReference type="PANTHER" id="PTHR23305:SF18">
    <property type="entry name" value="OBG-TYPE G DOMAIN-CONTAINING PROTEIN"/>
    <property type="match status" value="1"/>
</dbReference>
<keyword evidence="3 6" id="KW-0547">Nucleotide-binding</keyword>
<dbReference type="EMBL" id="DQWS01000137">
    <property type="protein sequence ID" value="HDD53132.1"/>
    <property type="molecule type" value="Genomic_DNA"/>
</dbReference>
<proteinExistence type="inferred from homology"/>
<evidence type="ECO:0000313" key="9">
    <source>
        <dbReference type="EMBL" id="HDD53132.1"/>
    </source>
</evidence>
<dbReference type="Gene3D" id="3.40.50.300">
    <property type="entry name" value="P-loop containing nucleotide triphosphate hydrolases"/>
    <property type="match status" value="1"/>
</dbReference>
<organism evidence="9">
    <name type="scientific">Thermosulfidibacter takaii</name>
    <dbReference type="NCBI Taxonomy" id="412593"/>
    <lineage>
        <taxon>Bacteria</taxon>
        <taxon>Pseudomonadati</taxon>
        <taxon>Thermosulfidibacterota</taxon>
        <taxon>Thermosulfidibacteria</taxon>
        <taxon>Thermosulfidibacterales</taxon>
        <taxon>Thermosulfidibacteraceae</taxon>
    </lineage>
</organism>
<dbReference type="FunFam" id="1.10.150.300:FF:000001">
    <property type="entry name" value="Ribosome-binding ATPase YchF"/>
    <property type="match status" value="1"/>
</dbReference>
<comment type="caution">
    <text evidence="9">The sequence shown here is derived from an EMBL/GenBank/DDBJ whole genome shotgun (WGS) entry which is preliminary data.</text>
</comment>
<dbReference type="InterPro" id="IPR041706">
    <property type="entry name" value="YchF_N"/>
</dbReference>
<evidence type="ECO:0000259" key="8">
    <source>
        <dbReference type="PROSITE" id="PS51880"/>
    </source>
</evidence>
<evidence type="ECO:0000256" key="3">
    <source>
        <dbReference type="ARBA" id="ARBA00022741"/>
    </source>
</evidence>
<feature type="domain" description="TGS" evidence="8">
    <location>
        <begin position="279"/>
        <end position="362"/>
    </location>
</feature>
<dbReference type="InterPro" id="IPR013029">
    <property type="entry name" value="YchF_C"/>
</dbReference>
<dbReference type="GO" id="GO:0005737">
    <property type="term" value="C:cytoplasm"/>
    <property type="evidence" value="ECO:0007669"/>
    <property type="project" value="TreeGrafter"/>
</dbReference>
<dbReference type="GO" id="GO:0005525">
    <property type="term" value="F:GTP binding"/>
    <property type="evidence" value="ECO:0007669"/>
    <property type="project" value="InterPro"/>
</dbReference>
<dbReference type="AlphaFoldDB" id="A0A7C0U656"/>
<keyword evidence="4 6" id="KW-0067">ATP-binding</keyword>
<dbReference type="SUPFAM" id="SSF52540">
    <property type="entry name" value="P-loop containing nucleoside triphosphate hydrolases"/>
    <property type="match status" value="1"/>
</dbReference>
<dbReference type="GO" id="GO:0005524">
    <property type="term" value="F:ATP binding"/>
    <property type="evidence" value="ECO:0007669"/>
    <property type="project" value="UniProtKB-UniRule"/>
</dbReference>
<dbReference type="GO" id="GO:0016887">
    <property type="term" value="F:ATP hydrolysis activity"/>
    <property type="evidence" value="ECO:0007669"/>
    <property type="project" value="UniProtKB-UniRule"/>
</dbReference>
<feature type="binding site" evidence="6">
    <location>
        <begin position="12"/>
        <end position="17"/>
    </location>
    <ligand>
        <name>ATP</name>
        <dbReference type="ChEBI" id="CHEBI:30616"/>
    </ligand>
</feature>
<evidence type="ECO:0000256" key="4">
    <source>
        <dbReference type="ARBA" id="ARBA00022840"/>
    </source>
</evidence>
<dbReference type="Gene3D" id="3.10.20.30">
    <property type="match status" value="1"/>
</dbReference>
<dbReference type="PANTHER" id="PTHR23305">
    <property type="entry name" value="OBG GTPASE FAMILY"/>
    <property type="match status" value="1"/>
</dbReference>
<dbReference type="SUPFAM" id="SSF81271">
    <property type="entry name" value="TGS-like"/>
    <property type="match status" value="1"/>
</dbReference>
<dbReference type="InterPro" id="IPR023192">
    <property type="entry name" value="TGS-like_dom_sf"/>
</dbReference>
<dbReference type="InterPro" id="IPR027417">
    <property type="entry name" value="P-loop_NTPase"/>
</dbReference>
<evidence type="ECO:0000256" key="1">
    <source>
        <dbReference type="ARBA" id="ARBA00001946"/>
    </source>
</evidence>
<dbReference type="InterPro" id="IPR031167">
    <property type="entry name" value="G_OBG"/>
</dbReference>
<evidence type="ECO:0000259" key="7">
    <source>
        <dbReference type="PROSITE" id="PS51710"/>
    </source>
</evidence>
<comment type="cofactor">
    <cofactor evidence="1">
        <name>Mg(2+)</name>
        <dbReference type="ChEBI" id="CHEBI:18420"/>
    </cofactor>
</comment>
<dbReference type="Gene3D" id="1.10.150.300">
    <property type="entry name" value="TGS-like domain"/>
    <property type="match status" value="1"/>
</dbReference>
<keyword evidence="5" id="KW-0460">Magnesium</keyword>
<dbReference type="PIRSF" id="PIRSF006641">
    <property type="entry name" value="CHP00092"/>
    <property type="match status" value="1"/>
</dbReference>
<dbReference type="CDD" id="cd04867">
    <property type="entry name" value="TGS_YchF_OLA1"/>
    <property type="match status" value="1"/>
</dbReference>
<dbReference type="PRINTS" id="PR00326">
    <property type="entry name" value="GTP1OBG"/>
</dbReference>
<comment type="function">
    <text evidence="6">ATPase that binds to both the 70S ribosome and the 50S ribosomal subunit in a nucleotide-independent manner.</text>
</comment>
<dbReference type="PROSITE" id="PS51880">
    <property type="entry name" value="TGS"/>
    <property type="match status" value="1"/>
</dbReference>
<accession>A0A7C0U656</accession>